<evidence type="ECO:0000259" key="1">
    <source>
        <dbReference type="Pfam" id="PF00646"/>
    </source>
</evidence>
<sequence length="410" mass="48370">MPLYKNVISKFLNEVLYEGPLIKIPTSISSELICDIFSYLGRNELEKCQLINRTWKSLIIQHSDFLPLYSFFKLSIEKIALGAQLENCIIQCSIFTSSSSLIIALTYKPTEEEPKRISAMKNYLEALRNVVFQCIEFHGLPYREEERPMERDLMLVRFMDILREYVGIQIRVVFCPLFIGYVSAVTDLFLKSYIKAHKVNIPFDNFLIWLYTSKEINYDNYTKKIKIYVDPVTYPLTEDKTFIEAIFDFIGKCKVAKPNLYRICVNSGLISLLPFFEAWLDFYSNASDPFILVNKFYFYNRRRFLDTRFNLFTSLVMESCQKYKKSIQRVYKKGTNYLYYLFEVKRLTNHILKIEFQFDLDGYEANRYDQYQEFVANQEAPAIEKSLSFSSTTLTVISMSCHLKMMSCKH</sequence>
<dbReference type="InterPro" id="IPR036047">
    <property type="entry name" value="F-box-like_dom_sf"/>
</dbReference>
<proteinExistence type="predicted"/>
<feature type="domain" description="F-box" evidence="1">
    <location>
        <begin position="28"/>
        <end position="60"/>
    </location>
</feature>
<dbReference type="AlphaFoldDB" id="A0A914DCW2"/>
<accession>A0A914DCW2</accession>
<evidence type="ECO:0000313" key="2">
    <source>
        <dbReference type="Proteomes" id="UP000887540"/>
    </source>
</evidence>
<reference evidence="3" key="1">
    <citation type="submission" date="2022-11" db="UniProtKB">
        <authorList>
            <consortium name="WormBaseParasite"/>
        </authorList>
    </citation>
    <scope>IDENTIFICATION</scope>
</reference>
<dbReference type="SUPFAM" id="SSF81383">
    <property type="entry name" value="F-box domain"/>
    <property type="match status" value="1"/>
</dbReference>
<dbReference type="WBParaSite" id="ACRNAN_scaffold2208.g23711.t1">
    <property type="protein sequence ID" value="ACRNAN_scaffold2208.g23711.t1"/>
    <property type="gene ID" value="ACRNAN_scaffold2208.g23711"/>
</dbReference>
<evidence type="ECO:0000313" key="3">
    <source>
        <dbReference type="WBParaSite" id="ACRNAN_scaffold2208.g23711.t1"/>
    </source>
</evidence>
<organism evidence="2 3">
    <name type="scientific">Acrobeloides nanus</name>
    <dbReference type="NCBI Taxonomy" id="290746"/>
    <lineage>
        <taxon>Eukaryota</taxon>
        <taxon>Metazoa</taxon>
        <taxon>Ecdysozoa</taxon>
        <taxon>Nematoda</taxon>
        <taxon>Chromadorea</taxon>
        <taxon>Rhabditida</taxon>
        <taxon>Tylenchina</taxon>
        <taxon>Cephalobomorpha</taxon>
        <taxon>Cephaloboidea</taxon>
        <taxon>Cephalobidae</taxon>
        <taxon>Acrobeloides</taxon>
    </lineage>
</organism>
<protein>
    <submittedName>
        <fullName evidence="3">F-box domain-containing protein</fullName>
    </submittedName>
</protein>
<dbReference type="Proteomes" id="UP000887540">
    <property type="component" value="Unplaced"/>
</dbReference>
<name>A0A914DCW2_9BILA</name>
<keyword evidence="2" id="KW-1185">Reference proteome</keyword>
<dbReference type="InterPro" id="IPR001810">
    <property type="entry name" value="F-box_dom"/>
</dbReference>
<dbReference type="Pfam" id="PF00646">
    <property type="entry name" value="F-box"/>
    <property type="match status" value="1"/>
</dbReference>